<dbReference type="EMBL" id="BKCJ010968991">
    <property type="protein sequence ID" value="GFC56335.1"/>
    <property type="molecule type" value="Genomic_DNA"/>
</dbReference>
<protein>
    <submittedName>
        <fullName evidence="2">Uncharacterized protein</fullName>
    </submittedName>
</protein>
<evidence type="ECO:0000313" key="2">
    <source>
        <dbReference type="EMBL" id="GFC56335.1"/>
    </source>
</evidence>
<sequence>KFNLEANAMINLSFKLSSFDFVVDITDDSEVKEKQEKDKIGSKRTETGSVEKPDSVEGQSQSRKKKKRRKYKVQGTKDANSQSCMQERLKTRARNAIKSKYKYKDQNCQVYKAVKDRDATCYYL</sequence>
<proteinExistence type="predicted"/>
<dbReference type="AlphaFoldDB" id="A0A699Q6N2"/>
<organism evidence="2">
    <name type="scientific">Tanacetum cinerariifolium</name>
    <name type="common">Dalmatian daisy</name>
    <name type="synonym">Chrysanthemum cinerariifolium</name>
    <dbReference type="NCBI Taxonomy" id="118510"/>
    <lineage>
        <taxon>Eukaryota</taxon>
        <taxon>Viridiplantae</taxon>
        <taxon>Streptophyta</taxon>
        <taxon>Embryophyta</taxon>
        <taxon>Tracheophyta</taxon>
        <taxon>Spermatophyta</taxon>
        <taxon>Magnoliopsida</taxon>
        <taxon>eudicotyledons</taxon>
        <taxon>Gunneridae</taxon>
        <taxon>Pentapetalae</taxon>
        <taxon>asterids</taxon>
        <taxon>campanulids</taxon>
        <taxon>Asterales</taxon>
        <taxon>Asteraceae</taxon>
        <taxon>Asteroideae</taxon>
        <taxon>Anthemideae</taxon>
        <taxon>Anthemidinae</taxon>
        <taxon>Tanacetum</taxon>
    </lineage>
</organism>
<feature type="compositionally biased region" description="Basic residues" evidence="1">
    <location>
        <begin position="62"/>
        <end position="72"/>
    </location>
</feature>
<feature type="compositionally biased region" description="Basic and acidic residues" evidence="1">
    <location>
        <begin position="30"/>
        <end position="55"/>
    </location>
</feature>
<evidence type="ECO:0000256" key="1">
    <source>
        <dbReference type="SAM" id="MobiDB-lite"/>
    </source>
</evidence>
<accession>A0A699Q6N2</accession>
<comment type="caution">
    <text evidence="2">The sequence shown here is derived from an EMBL/GenBank/DDBJ whole genome shotgun (WGS) entry which is preliminary data.</text>
</comment>
<feature type="region of interest" description="Disordered" evidence="1">
    <location>
        <begin position="30"/>
        <end position="85"/>
    </location>
</feature>
<gene>
    <name evidence="2" type="ORF">Tci_828305</name>
</gene>
<feature type="non-terminal residue" evidence="2">
    <location>
        <position position="1"/>
    </location>
</feature>
<name>A0A699Q6N2_TANCI</name>
<reference evidence="2" key="1">
    <citation type="journal article" date="2019" name="Sci. Rep.">
        <title>Draft genome of Tanacetum cinerariifolium, the natural source of mosquito coil.</title>
        <authorList>
            <person name="Yamashiro T."/>
            <person name="Shiraishi A."/>
            <person name="Satake H."/>
            <person name="Nakayama K."/>
        </authorList>
    </citation>
    <scope>NUCLEOTIDE SEQUENCE</scope>
</reference>